<comment type="caution">
    <text evidence="1">The sequence shown here is derived from an EMBL/GenBank/DDBJ whole genome shotgun (WGS) entry which is preliminary data.</text>
</comment>
<evidence type="ECO:0000313" key="2">
    <source>
        <dbReference type="Proteomes" id="UP000246702"/>
    </source>
</evidence>
<dbReference type="GeneID" id="37115516"/>
<name>A0A317W549_9EURO</name>
<dbReference type="RefSeq" id="XP_025465834.1">
    <property type="nucleotide sequence ID" value="XM_025613373.1"/>
</dbReference>
<organism evidence="1 2">
    <name type="scientific">Aspergillus sclerotioniger CBS 115572</name>
    <dbReference type="NCBI Taxonomy" id="1450535"/>
    <lineage>
        <taxon>Eukaryota</taxon>
        <taxon>Fungi</taxon>
        <taxon>Dikarya</taxon>
        <taxon>Ascomycota</taxon>
        <taxon>Pezizomycotina</taxon>
        <taxon>Eurotiomycetes</taxon>
        <taxon>Eurotiomycetidae</taxon>
        <taxon>Eurotiales</taxon>
        <taxon>Aspergillaceae</taxon>
        <taxon>Aspergillus</taxon>
        <taxon>Aspergillus subgen. Circumdati</taxon>
    </lineage>
</organism>
<gene>
    <name evidence="1" type="ORF">BO94DRAFT_548028</name>
</gene>
<proteinExistence type="predicted"/>
<dbReference type="AlphaFoldDB" id="A0A317W549"/>
<evidence type="ECO:0000313" key="1">
    <source>
        <dbReference type="EMBL" id="PWY81766.1"/>
    </source>
</evidence>
<sequence>MEPSTKISPSPSPSFHINTILECDLHSIPQTSTDVRILWSTICTQYFPSPRFIQSIEKQVTVDTVLSHEGSFFECLVVRSCNAEVPDDSKDIPIFVIVYKDASQDTQVGWTQATTQMLEYCRESLSGDKRVYGAVAIGTKVRLFCCSYPVINPSIEDDFELKLEDDADRRGLEEVLKVIRRRGRKWAVSMHR</sequence>
<reference evidence="1 2" key="1">
    <citation type="submission" date="2016-12" db="EMBL/GenBank/DDBJ databases">
        <title>The genomes of Aspergillus section Nigri reveals drivers in fungal speciation.</title>
        <authorList>
            <consortium name="DOE Joint Genome Institute"/>
            <person name="Vesth T.C."/>
            <person name="Nybo J."/>
            <person name="Theobald S."/>
            <person name="Brandl J."/>
            <person name="Frisvad J.C."/>
            <person name="Nielsen K.F."/>
            <person name="Lyhne E.K."/>
            <person name="Kogle M.E."/>
            <person name="Kuo A."/>
            <person name="Riley R."/>
            <person name="Clum A."/>
            <person name="Nolan M."/>
            <person name="Lipzen A."/>
            <person name="Salamov A."/>
            <person name="Henrissat B."/>
            <person name="Wiebenga A."/>
            <person name="De Vries R.P."/>
            <person name="Grigoriev I.V."/>
            <person name="Mortensen U.H."/>
            <person name="Andersen M.R."/>
            <person name="Baker S.E."/>
        </authorList>
    </citation>
    <scope>NUCLEOTIDE SEQUENCE [LARGE SCALE GENOMIC DNA]</scope>
    <source>
        <strain evidence="1 2">CBS 115572</strain>
    </source>
</reference>
<protein>
    <submittedName>
        <fullName evidence="1">Uncharacterized protein</fullName>
    </submittedName>
</protein>
<dbReference type="OrthoDB" id="4499616at2759"/>
<dbReference type="Proteomes" id="UP000246702">
    <property type="component" value="Unassembled WGS sequence"/>
</dbReference>
<keyword evidence="2" id="KW-1185">Reference proteome</keyword>
<accession>A0A317W549</accession>
<dbReference type="EMBL" id="MSFK01000020">
    <property type="protein sequence ID" value="PWY81766.1"/>
    <property type="molecule type" value="Genomic_DNA"/>
</dbReference>